<keyword evidence="1" id="KW-1133">Transmembrane helix</keyword>
<gene>
    <name evidence="2" type="ORF">Tcan_06276</name>
</gene>
<keyword evidence="1" id="KW-0472">Membrane</keyword>
<evidence type="ECO:0000313" key="3">
    <source>
        <dbReference type="Proteomes" id="UP000031036"/>
    </source>
</evidence>
<keyword evidence="3" id="KW-1185">Reference proteome</keyword>
<proteinExistence type="predicted"/>
<dbReference type="EMBL" id="JPKZ01020809">
    <property type="protein sequence ID" value="KHN71736.1"/>
    <property type="molecule type" value="Genomic_DNA"/>
</dbReference>
<dbReference type="OrthoDB" id="5777698at2759"/>
<feature type="transmembrane region" description="Helical" evidence="1">
    <location>
        <begin position="96"/>
        <end position="120"/>
    </location>
</feature>
<dbReference type="AlphaFoldDB" id="A0A0B2UL53"/>
<organism evidence="2 3">
    <name type="scientific">Toxocara canis</name>
    <name type="common">Canine roundworm</name>
    <dbReference type="NCBI Taxonomy" id="6265"/>
    <lineage>
        <taxon>Eukaryota</taxon>
        <taxon>Metazoa</taxon>
        <taxon>Ecdysozoa</taxon>
        <taxon>Nematoda</taxon>
        <taxon>Chromadorea</taxon>
        <taxon>Rhabditida</taxon>
        <taxon>Spirurina</taxon>
        <taxon>Ascaridomorpha</taxon>
        <taxon>Ascaridoidea</taxon>
        <taxon>Toxocaridae</taxon>
        <taxon>Toxocara</taxon>
    </lineage>
</organism>
<keyword evidence="1" id="KW-0812">Transmembrane</keyword>
<evidence type="ECO:0000313" key="2">
    <source>
        <dbReference type="EMBL" id="KHN71736.1"/>
    </source>
</evidence>
<evidence type="ECO:0000256" key="1">
    <source>
        <dbReference type="SAM" id="Phobius"/>
    </source>
</evidence>
<comment type="caution">
    <text evidence="2">The sequence shown here is derived from an EMBL/GenBank/DDBJ whole genome shotgun (WGS) entry which is preliminary data.</text>
</comment>
<feature type="transmembrane region" description="Helical" evidence="1">
    <location>
        <begin position="64"/>
        <end position="90"/>
    </location>
</feature>
<sequence>MPASSAKDPLPIFAHSYHMGRYRATPAVIYEDPHEYDIPVRTISFNANYMRTQRGLLKIFQIEITYYVIMTLALFLAALFMAALCANFWAEHNPKWQIVPALAAGVLFGCTIVFAVDMCVQVARWRRWKWNPTVPHSSTIKPQTDTDVLSTL</sequence>
<name>A0A0B2UL53_TOXCA</name>
<accession>A0A0B2UL53</accession>
<reference evidence="2 3" key="1">
    <citation type="submission" date="2014-11" db="EMBL/GenBank/DDBJ databases">
        <title>Genetic blueprint of the zoonotic pathogen Toxocara canis.</title>
        <authorList>
            <person name="Zhu X.-Q."/>
            <person name="Korhonen P.K."/>
            <person name="Cai H."/>
            <person name="Young N.D."/>
            <person name="Nejsum P."/>
            <person name="von Samson-Himmelstjerna G."/>
            <person name="Boag P.R."/>
            <person name="Tan P."/>
            <person name="Li Q."/>
            <person name="Min J."/>
            <person name="Yang Y."/>
            <person name="Wang X."/>
            <person name="Fang X."/>
            <person name="Hall R.S."/>
            <person name="Hofmann A."/>
            <person name="Sternberg P.W."/>
            <person name="Jex A.R."/>
            <person name="Gasser R.B."/>
        </authorList>
    </citation>
    <scope>NUCLEOTIDE SEQUENCE [LARGE SCALE GENOMIC DNA]</scope>
    <source>
        <strain evidence="2">PN_DK_2014</strain>
    </source>
</reference>
<protein>
    <submittedName>
        <fullName evidence="2">Uncharacterized protein</fullName>
    </submittedName>
</protein>
<dbReference type="Proteomes" id="UP000031036">
    <property type="component" value="Unassembled WGS sequence"/>
</dbReference>